<dbReference type="InterPro" id="IPR019734">
    <property type="entry name" value="TPR_rpt"/>
</dbReference>
<organism evidence="2 3">
    <name type="scientific">Novilysobacter erysipheiresistens</name>
    <dbReference type="NCBI Taxonomy" id="1749332"/>
    <lineage>
        <taxon>Bacteria</taxon>
        <taxon>Pseudomonadati</taxon>
        <taxon>Pseudomonadota</taxon>
        <taxon>Gammaproteobacteria</taxon>
        <taxon>Lysobacterales</taxon>
        <taxon>Lysobacteraceae</taxon>
        <taxon>Novilysobacter</taxon>
    </lineage>
</organism>
<feature type="compositionally biased region" description="Basic and acidic residues" evidence="1">
    <location>
        <begin position="382"/>
        <end position="393"/>
    </location>
</feature>
<feature type="compositionally biased region" description="Polar residues" evidence="1">
    <location>
        <begin position="396"/>
        <end position="407"/>
    </location>
</feature>
<dbReference type="Gene3D" id="1.25.40.10">
    <property type="entry name" value="Tetratricopeptide repeat domain"/>
    <property type="match status" value="3"/>
</dbReference>
<reference evidence="2 3" key="1">
    <citation type="journal article" date="2016" name="Int. J. Syst. Evol. Microbiol.">
        <title>Lysobacter erysipheiresistens sp. nov., an antagonist of powdery mildew, isolated from tobacco-cultivated soil.</title>
        <authorList>
            <person name="Xie B."/>
            <person name="Li T."/>
            <person name="Lin X."/>
            <person name="Wang C.J."/>
            <person name="Chen Y.J."/>
            <person name="Liu W.J."/>
            <person name="Zhao Z.W."/>
        </authorList>
    </citation>
    <scope>NUCLEOTIDE SEQUENCE [LARGE SCALE GENOMIC DNA]</scope>
    <source>
        <strain evidence="2 3">RS-LYSO-3</strain>
    </source>
</reference>
<dbReference type="Pfam" id="PF14559">
    <property type="entry name" value="TPR_19"/>
    <property type="match status" value="1"/>
</dbReference>
<evidence type="ECO:0000313" key="2">
    <source>
        <dbReference type="EMBL" id="MEG3183846.1"/>
    </source>
</evidence>
<name>A0ABU7YY70_9GAMM</name>
<dbReference type="SUPFAM" id="SSF48452">
    <property type="entry name" value="TPR-like"/>
    <property type="match status" value="2"/>
</dbReference>
<sequence length="407" mass="43379">MTSPTPRNRALLAAAVAAVLTFGVIGQASAQRSLEERKQAEERKAGKTAKVEKTETAVLYPQATREAPEPELAATTAKSLEAMTALYQAGKTAEARAAADQVIADAEASAYAKAYAAQIAAQVAYTGGDSKAAAQYYAQAVELDSLDNNSHYNAMFNLGQLQQANGKPTEALATIERFLAETKSQDPSHLMMKGQALYLAKRYPEAITALEQAIAASEAPKPEWQALLMQAQVEGGQGNAALQTAEQVAAAQPDDKRAQMNLAVLYQQAGTPEKAIAVLEKLRTAGKLTEASEYQQLYVTYINMKGQETQAIEVIEEGLQKGILQPDFNTQVALAQSYYFSGQTAPAIEAYQKAAPLDSDGSTYLNLAKILLNEGRKDEARAAAEQAKAKGLEQPDQATSIIQSAGG</sequence>
<dbReference type="PANTHER" id="PTHR12558">
    <property type="entry name" value="CELL DIVISION CYCLE 16,23,27"/>
    <property type="match status" value="1"/>
</dbReference>
<feature type="region of interest" description="Disordered" evidence="1">
    <location>
        <begin position="31"/>
        <end position="50"/>
    </location>
</feature>
<dbReference type="RefSeq" id="WP_332616205.1">
    <property type="nucleotide sequence ID" value="NZ_JAXGFP010000003.1"/>
</dbReference>
<accession>A0ABU7YY70</accession>
<evidence type="ECO:0000313" key="3">
    <source>
        <dbReference type="Proteomes" id="UP001355056"/>
    </source>
</evidence>
<dbReference type="EMBL" id="JAXGFP010000003">
    <property type="protein sequence ID" value="MEG3183846.1"/>
    <property type="molecule type" value="Genomic_DNA"/>
</dbReference>
<dbReference type="Proteomes" id="UP001355056">
    <property type="component" value="Unassembled WGS sequence"/>
</dbReference>
<comment type="caution">
    <text evidence="2">The sequence shown here is derived from an EMBL/GenBank/DDBJ whole genome shotgun (WGS) entry which is preliminary data.</text>
</comment>
<dbReference type="SMART" id="SM00028">
    <property type="entry name" value="TPR"/>
    <property type="match status" value="4"/>
</dbReference>
<protein>
    <submittedName>
        <fullName evidence="2">Tetratricopeptide repeat protein</fullName>
    </submittedName>
</protein>
<gene>
    <name evidence="2" type="ORF">SNE34_07470</name>
</gene>
<proteinExistence type="predicted"/>
<dbReference type="PANTHER" id="PTHR12558:SF13">
    <property type="entry name" value="CELL DIVISION CYCLE PROTEIN 27 HOMOLOG"/>
    <property type="match status" value="1"/>
</dbReference>
<dbReference type="InterPro" id="IPR011990">
    <property type="entry name" value="TPR-like_helical_dom_sf"/>
</dbReference>
<feature type="compositionally biased region" description="Basic and acidic residues" evidence="1">
    <location>
        <begin position="33"/>
        <end position="50"/>
    </location>
</feature>
<dbReference type="Pfam" id="PF13432">
    <property type="entry name" value="TPR_16"/>
    <property type="match status" value="2"/>
</dbReference>
<evidence type="ECO:0000256" key="1">
    <source>
        <dbReference type="SAM" id="MobiDB-lite"/>
    </source>
</evidence>
<feature type="region of interest" description="Disordered" evidence="1">
    <location>
        <begin position="382"/>
        <end position="407"/>
    </location>
</feature>
<keyword evidence="3" id="KW-1185">Reference proteome</keyword>